<name>A0ABD0SF76_LOXSC</name>
<keyword evidence="5" id="KW-0175">Coiled coil</keyword>
<comment type="subcellular location">
    <subcellularLocation>
        <location evidence="1">Membrane</location>
        <topology evidence="1">Multi-pass membrane protein</topology>
    </subcellularLocation>
</comment>
<feature type="transmembrane region" description="Helical" evidence="7">
    <location>
        <begin position="132"/>
        <end position="156"/>
    </location>
</feature>
<feature type="region of interest" description="Disordered" evidence="6">
    <location>
        <begin position="1"/>
        <end position="44"/>
    </location>
</feature>
<keyword evidence="4 7" id="KW-0472">Membrane</keyword>
<gene>
    <name evidence="8" type="ORF">ABMA28_009775</name>
</gene>
<dbReference type="SUPFAM" id="SSF81324">
    <property type="entry name" value="Voltage-gated potassium channels"/>
    <property type="match status" value="1"/>
</dbReference>
<feature type="coiled-coil region" evidence="5">
    <location>
        <begin position="197"/>
        <end position="224"/>
    </location>
</feature>
<reference evidence="8 9" key="1">
    <citation type="submission" date="2024-06" db="EMBL/GenBank/DDBJ databases">
        <title>A chromosome-level genome assembly of beet webworm, Loxostege sticticalis.</title>
        <authorList>
            <person name="Zhang Y."/>
        </authorList>
    </citation>
    <scope>NUCLEOTIDE SEQUENCE [LARGE SCALE GENOMIC DNA]</scope>
    <source>
        <strain evidence="8">AQ028</strain>
        <tissue evidence="8">Male pupae</tissue>
    </source>
</reference>
<evidence type="ECO:0000256" key="6">
    <source>
        <dbReference type="SAM" id="MobiDB-lite"/>
    </source>
</evidence>
<evidence type="ECO:0000313" key="9">
    <source>
        <dbReference type="Proteomes" id="UP001549921"/>
    </source>
</evidence>
<protein>
    <submittedName>
        <fullName evidence="8">Uncharacterized protein</fullName>
    </submittedName>
</protein>
<evidence type="ECO:0000313" key="8">
    <source>
        <dbReference type="EMBL" id="KAL0811366.1"/>
    </source>
</evidence>
<accession>A0ABD0SF76</accession>
<evidence type="ECO:0000256" key="4">
    <source>
        <dbReference type="ARBA" id="ARBA00023136"/>
    </source>
</evidence>
<evidence type="ECO:0000256" key="2">
    <source>
        <dbReference type="ARBA" id="ARBA00022692"/>
    </source>
</evidence>
<dbReference type="Gene3D" id="1.10.287.70">
    <property type="match status" value="1"/>
</dbReference>
<evidence type="ECO:0000256" key="5">
    <source>
        <dbReference type="SAM" id="Coils"/>
    </source>
</evidence>
<dbReference type="InterPro" id="IPR003280">
    <property type="entry name" value="2pore_dom_K_chnl"/>
</dbReference>
<dbReference type="AlphaFoldDB" id="A0ABD0SF76"/>
<evidence type="ECO:0000256" key="3">
    <source>
        <dbReference type="ARBA" id="ARBA00022989"/>
    </source>
</evidence>
<evidence type="ECO:0000256" key="7">
    <source>
        <dbReference type="SAM" id="Phobius"/>
    </source>
</evidence>
<dbReference type="PANTHER" id="PTHR11003:SF335">
    <property type="entry name" value="POTASSIUM CHANNEL DOMAIN-CONTAINING PROTEIN"/>
    <property type="match status" value="1"/>
</dbReference>
<dbReference type="Proteomes" id="UP001549921">
    <property type="component" value="Unassembled WGS sequence"/>
</dbReference>
<feature type="region of interest" description="Disordered" evidence="6">
    <location>
        <begin position="52"/>
        <end position="71"/>
    </location>
</feature>
<evidence type="ECO:0000256" key="1">
    <source>
        <dbReference type="ARBA" id="ARBA00004141"/>
    </source>
</evidence>
<organism evidence="8 9">
    <name type="scientific">Loxostege sticticalis</name>
    <name type="common">Beet webworm moth</name>
    <dbReference type="NCBI Taxonomy" id="481309"/>
    <lineage>
        <taxon>Eukaryota</taxon>
        <taxon>Metazoa</taxon>
        <taxon>Ecdysozoa</taxon>
        <taxon>Arthropoda</taxon>
        <taxon>Hexapoda</taxon>
        <taxon>Insecta</taxon>
        <taxon>Pterygota</taxon>
        <taxon>Neoptera</taxon>
        <taxon>Endopterygota</taxon>
        <taxon>Lepidoptera</taxon>
        <taxon>Glossata</taxon>
        <taxon>Ditrysia</taxon>
        <taxon>Pyraloidea</taxon>
        <taxon>Crambidae</taxon>
        <taxon>Pyraustinae</taxon>
        <taxon>Loxostege</taxon>
    </lineage>
</organism>
<dbReference type="EMBL" id="JBEDNZ010000024">
    <property type="protein sequence ID" value="KAL0811366.1"/>
    <property type="molecule type" value="Genomic_DNA"/>
</dbReference>
<keyword evidence="2 7" id="KW-0812">Transmembrane</keyword>
<proteinExistence type="predicted"/>
<dbReference type="GO" id="GO:0016020">
    <property type="term" value="C:membrane"/>
    <property type="evidence" value="ECO:0007669"/>
    <property type="project" value="UniProtKB-SubCell"/>
</dbReference>
<sequence>MDTPDEVPKYPPPPPPKRLDRPKITLQIPGATSPVTPRGPLSATPMGTPYWGSSRYRGRPPTTPGSHISDPHGNPYFNPFVHMYHNKASEFMFKQFEGFKDFTMNTAKSGLSAGEKSAFWFVNKLKILSKRWFTHLFLTLCLVLYSIMGAAMFYALEGPNEKQEQTNKINITLVDVRRIASERIHETIVAERTRVHLHNGTDLLKLIEQNLEQYEANYSDFVNNQKNKKTWTFWNCMFYAGTIYTTIGKFEFFAFCI</sequence>
<keyword evidence="3 7" id="KW-1133">Transmembrane helix</keyword>
<dbReference type="PANTHER" id="PTHR11003">
    <property type="entry name" value="POTASSIUM CHANNEL, SUBFAMILY K"/>
    <property type="match status" value="1"/>
</dbReference>
<comment type="caution">
    <text evidence="8">The sequence shown here is derived from an EMBL/GenBank/DDBJ whole genome shotgun (WGS) entry which is preliminary data.</text>
</comment>